<dbReference type="AlphaFoldDB" id="A0A4R3KHQ9"/>
<proteinExistence type="inferred from homology"/>
<evidence type="ECO:0000256" key="1">
    <source>
        <dbReference type="ARBA" id="ARBA00004162"/>
    </source>
</evidence>
<accession>A0A4R3KHQ9</accession>
<dbReference type="PANTHER" id="PTHR30329:SF21">
    <property type="entry name" value="LIPOPROTEIN YIAD-RELATED"/>
    <property type="match status" value="1"/>
</dbReference>
<dbReference type="Pfam" id="PF13677">
    <property type="entry name" value="MotB_plug"/>
    <property type="match status" value="1"/>
</dbReference>
<reference evidence="10 11" key="1">
    <citation type="submission" date="2019-03" db="EMBL/GenBank/DDBJ databases">
        <title>Genomic Encyclopedia of Type Strains, Phase IV (KMG-IV): sequencing the most valuable type-strain genomes for metagenomic binning, comparative biology and taxonomic classification.</title>
        <authorList>
            <person name="Goeker M."/>
        </authorList>
    </citation>
    <scope>NUCLEOTIDE SEQUENCE [LARGE SCALE GENOMIC DNA]</scope>
    <source>
        <strain evidence="10 11">DSM 29489</strain>
    </source>
</reference>
<dbReference type="InterPro" id="IPR036737">
    <property type="entry name" value="OmpA-like_sf"/>
</dbReference>
<dbReference type="SUPFAM" id="SSF103088">
    <property type="entry name" value="OmpA-like"/>
    <property type="match status" value="1"/>
</dbReference>
<comment type="caution">
    <text evidence="10">The sequence shown here is derived from an EMBL/GenBank/DDBJ whole genome shotgun (WGS) entry which is preliminary data.</text>
</comment>
<dbReference type="Proteomes" id="UP000295726">
    <property type="component" value="Unassembled WGS sequence"/>
</dbReference>
<organism evidence="10 11">
    <name type="scientific">Muricomes intestini</name>
    <dbReference type="NCBI Taxonomy" id="1796634"/>
    <lineage>
        <taxon>Bacteria</taxon>
        <taxon>Bacillati</taxon>
        <taxon>Bacillota</taxon>
        <taxon>Clostridia</taxon>
        <taxon>Lachnospirales</taxon>
        <taxon>Lachnospiraceae</taxon>
        <taxon>Muricomes</taxon>
    </lineage>
</organism>
<feature type="domain" description="OmpA-like" evidence="9">
    <location>
        <begin position="105"/>
        <end position="230"/>
    </location>
</feature>
<dbReference type="RefSeq" id="WP_132377961.1">
    <property type="nucleotide sequence ID" value="NZ_DAIPCY010000016.1"/>
</dbReference>
<evidence type="ECO:0000313" key="10">
    <source>
        <dbReference type="EMBL" id="TCS82781.1"/>
    </source>
</evidence>
<feature type="region of interest" description="Disordered" evidence="8">
    <location>
        <begin position="57"/>
        <end position="76"/>
    </location>
</feature>
<dbReference type="InterPro" id="IPR025713">
    <property type="entry name" value="MotB-like_N_dom"/>
</dbReference>
<evidence type="ECO:0000256" key="3">
    <source>
        <dbReference type="ARBA" id="ARBA00022475"/>
    </source>
</evidence>
<evidence type="ECO:0000313" key="11">
    <source>
        <dbReference type="Proteomes" id="UP000295726"/>
    </source>
</evidence>
<keyword evidence="6 7" id="KW-0472">Membrane</keyword>
<evidence type="ECO:0000256" key="4">
    <source>
        <dbReference type="ARBA" id="ARBA00022692"/>
    </source>
</evidence>
<keyword evidence="3" id="KW-1003">Cell membrane</keyword>
<dbReference type="InterPro" id="IPR006665">
    <property type="entry name" value="OmpA-like"/>
</dbReference>
<keyword evidence="11" id="KW-1185">Reference proteome</keyword>
<dbReference type="OrthoDB" id="9815217at2"/>
<protein>
    <submittedName>
        <fullName evidence="10">Chemotaxis protein MotB</fullName>
    </submittedName>
</protein>
<evidence type="ECO:0000256" key="2">
    <source>
        <dbReference type="ARBA" id="ARBA00008914"/>
    </source>
</evidence>
<comment type="subcellular location">
    <subcellularLocation>
        <location evidence="1">Cell membrane</location>
        <topology evidence="1">Single-pass membrane protein</topology>
    </subcellularLocation>
</comment>
<gene>
    <name evidence="10" type="ORF">EDD59_101190</name>
</gene>
<sequence>MKRREKKEESGSWMDTYGDMVTLLLCFFVLLYSISSVDQIKWRNLVKSMNPDAVEAVQDKADKAESSPEGSKSDSDMKFEELYDNLVKIKNSAGESMDIQIARGDGYQFITFRDRVFFDGDSYVLKEEGKKVLESFSAAIAPAADSVKEIQVLGHTSQADPNIQNELVSDRILSANRSAVVVAYIQAKNVVEPKKLVSAGYGQFRPIDTFETEEGRSQNRRVEILITQSGAIEQSLDEYYEQVYQDGAQK</sequence>
<dbReference type="PROSITE" id="PS51123">
    <property type="entry name" value="OMPA_2"/>
    <property type="match status" value="1"/>
</dbReference>
<evidence type="ECO:0000256" key="6">
    <source>
        <dbReference type="ARBA" id="ARBA00023136"/>
    </source>
</evidence>
<keyword evidence="4" id="KW-0812">Transmembrane</keyword>
<dbReference type="EMBL" id="SLZZ01000001">
    <property type="protein sequence ID" value="TCS82781.1"/>
    <property type="molecule type" value="Genomic_DNA"/>
</dbReference>
<evidence type="ECO:0000256" key="7">
    <source>
        <dbReference type="PROSITE-ProRule" id="PRU00473"/>
    </source>
</evidence>
<dbReference type="InterPro" id="IPR050330">
    <property type="entry name" value="Bact_OuterMem_StrucFunc"/>
</dbReference>
<evidence type="ECO:0000256" key="8">
    <source>
        <dbReference type="SAM" id="MobiDB-lite"/>
    </source>
</evidence>
<name>A0A4R3KHQ9_9FIRM</name>
<dbReference type="GO" id="GO:0005886">
    <property type="term" value="C:plasma membrane"/>
    <property type="evidence" value="ECO:0007669"/>
    <property type="project" value="UniProtKB-SubCell"/>
</dbReference>
<evidence type="ECO:0000259" key="9">
    <source>
        <dbReference type="PROSITE" id="PS51123"/>
    </source>
</evidence>
<dbReference type="PANTHER" id="PTHR30329">
    <property type="entry name" value="STATOR ELEMENT OF FLAGELLAR MOTOR COMPLEX"/>
    <property type="match status" value="1"/>
</dbReference>
<comment type="similarity">
    <text evidence="2">Belongs to the MotB family.</text>
</comment>
<dbReference type="Gene3D" id="3.30.1330.60">
    <property type="entry name" value="OmpA-like domain"/>
    <property type="match status" value="1"/>
</dbReference>
<keyword evidence="5" id="KW-1133">Transmembrane helix</keyword>
<dbReference type="CDD" id="cd07185">
    <property type="entry name" value="OmpA_C-like"/>
    <property type="match status" value="1"/>
</dbReference>
<dbReference type="Pfam" id="PF00691">
    <property type="entry name" value="OmpA"/>
    <property type="match status" value="1"/>
</dbReference>
<evidence type="ECO:0000256" key="5">
    <source>
        <dbReference type="ARBA" id="ARBA00022989"/>
    </source>
</evidence>